<dbReference type="Gene3D" id="3.30.530.20">
    <property type="match status" value="1"/>
</dbReference>
<dbReference type="Proteomes" id="UP000244924">
    <property type="component" value="Unassembled WGS sequence"/>
</dbReference>
<organism evidence="3 4">
    <name type="scientific">Albidovulum aquaemixtae</name>
    <dbReference type="NCBI Taxonomy" id="1542388"/>
    <lineage>
        <taxon>Bacteria</taxon>
        <taxon>Pseudomonadati</taxon>
        <taxon>Pseudomonadota</taxon>
        <taxon>Alphaproteobacteria</taxon>
        <taxon>Rhodobacterales</taxon>
        <taxon>Paracoccaceae</taxon>
        <taxon>Albidovulum</taxon>
    </lineage>
</organism>
<dbReference type="CDD" id="cd07814">
    <property type="entry name" value="SRPBCC_CalC_Aha1-like"/>
    <property type="match status" value="1"/>
</dbReference>
<accession>A0A2R8B459</accession>
<evidence type="ECO:0000313" key="3">
    <source>
        <dbReference type="EMBL" id="SPH17406.1"/>
    </source>
</evidence>
<comment type="similarity">
    <text evidence="1">Belongs to the AHA1 family.</text>
</comment>
<dbReference type="RefSeq" id="WP_108851854.1">
    <property type="nucleotide sequence ID" value="NZ_OMOQ01000001.1"/>
</dbReference>
<gene>
    <name evidence="3" type="ORF">DEA8626_00924</name>
</gene>
<name>A0A2R8B459_9RHOB</name>
<evidence type="ECO:0000256" key="1">
    <source>
        <dbReference type="ARBA" id="ARBA00006817"/>
    </source>
</evidence>
<dbReference type="OrthoDB" id="9805228at2"/>
<sequence>MTDTATDLTLTVTRLIKADPKRLYDAWLDPKMISRFMRPDADVTIPQATNDPREGGRFDILMQAGDKQIPHAGTYLELRPHERIVFTWESPFSTDGSTVTLAFSPEGDATRVTLTHVKFASEEMRDNHEKGWGGILDALQAEFA</sequence>
<dbReference type="InterPro" id="IPR013538">
    <property type="entry name" value="ASHA1/2-like_C"/>
</dbReference>
<feature type="domain" description="Activator of Hsp90 ATPase homologue 1/2-like C-terminal" evidence="2">
    <location>
        <begin position="17"/>
        <end position="143"/>
    </location>
</feature>
<reference evidence="3 4" key="1">
    <citation type="submission" date="2018-03" db="EMBL/GenBank/DDBJ databases">
        <authorList>
            <person name="Keele B.F."/>
        </authorList>
    </citation>
    <scope>NUCLEOTIDE SEQUENCE [LARGE SCALE GENOMIC DNA]</scope>
    <source>
        <strain evidence="3 4">CECT 8626</strain>
    </source>
</reference>
<evidence type="ECO:0000259" key="2">
    <source>
        <dbReference type="Pfam" id="PF08327"/>
    </source>
</evidence>
<dbReference type="AlphaFoldDB" id="A0A2R8B459"/>
<dbReference type="Pfam" id="PF08327">
    <property type="entry name" value="AHSA1"/>
    <property type="match status" value="1"/>
</dbReference>
<proteinExistence type="inferred from homology"/>
<dbReference type="EMBL" id="OMOQ01000001">
    <property type="protein sequence ID" value="SPH17406.1"/>
    <property type="molecule type" value="Genomic_DNA"/>
</dbReference>
<protein>
    <recommendedName>
        <fullName evidence="2">Activator of Hsp90 ATPase homologue 1/2-like C-terminal domain-containing protein</fullName>
    </recommendedName>
</protein>
<evidence type="ECO:0000313" key="4">
    <source>
        <dbReference type="Proteomes" id="UP000244924"/>
    </source>
</evidence>
<keyword evidence="4" id="KW-1185">Reference proteome</keyword>
<dbReference type="SUPFAM" id="SSF55961">
    <property type="entry name" value="Bet v1-like"/>
    <property type="match status" value="1"/>
</dbReference>
<dbReference type="InterPro" id="IPR023393">
    <property type="entry name" value="START-like_dom_sf"/>
</dbReference>